<keyword evidence="3" id="KW-1185">Reference proteome</keyword>
<evidence type="ECO:0008006" key="4">
    <source>
        <dbReference type="Google" id="ProtNLM"/>
    </source>
</evidence>
<name>A0A075V2K9_9PSEU</name>
<dbReference type="eggNOG" id="COG5635">
    <property type="taxonomic scope" value="Bacteria"/>
</dbReference>
<keyword evidence="1" id="KW-0472">Membrane</keyword>
<keyword evidence="1" id="KW-1133">Transmembrane helix</keyword>
<sequence length="765" mass="85095">MVRHHKPVSDLHPDEYESDLLRDGEGFIEDFDTWSALLALEAVLDEALTEPEIASGLRKEGLRAEDARTAVLGDVTALARIRMARERADVVFERPRRLPFRRVTFREAGWLLVTCALLVGYLRILQLTWSSMPLPFQLVGVLGLGGVIGMAVLVIGRRIPGLFVTEGWQRTEEWAHPEMVGLGDRWEFALREIVLPALRDHLRDHRRIRSGLELVFEEPDASEELEAGLVRTAAVKRLRRIVDRADSVAVALAGHRGTGKTTSIRSLEQGLLSRSDRAAPLVVVASAPAAYEARDFVLHLHALLCKAVLAKISKGARTVSGRLRRRRMLGRSLRKALAFLVFWGVAASAVWLLWGGTPWQDLWTLALDVANGRVTPQQVWTGQSTAKLFALGVVSLFLLRLVFGVVTSGAAVVRLLIARRRDIRLAGFRRLTEQQLDRIRFLQTYTTGWSGKLSMPLKGEAGRTWSTQRAEQQLTHPEVVDKFREFAEEAARRLDVERVAGRVVIAIDELDKIGEPGKAHQFINDVKGVFDVPGCLFFVSVSDDAVLGFEQRGLGVRDAFDSAFSEMVRLEPFTLDESRLWIALRLRGISEQFCYLAHCLSGGLPRDLKRCATEMVDLANEVYQPSLEIVARSLVTGELAGKARAFIATAATLDRSPELVALTTELLGMPGTEEPEALAAIAERLVADGDTDAAAISDLRWHSGCFVLFCATVLEVFDDTLTGDRLTPRLHRLAVVRQRMAMHPKQAWDDLVKFRGEAPSQPSYR</sequence>
<dbReference type="KEGG" id="aja:AJAP_20320"/>
<reference evidence="2 3" key="1">
    <citation type="journal article" date="2014" name="J. Biotechnol.">
        <title>Complete genome sequence of the actinobacterium Amycolatopsis japonica MG417-CF17(T) (=DSM 44213T) producing (S,S)-N,N'-ethylenediaminedisuccinic acid.</title>
        <authorList>
            <person name="Stegmann E."/>
            <person name="Albersmeier A."/>
            <person name="Spohn M."/>
            <person name="Gert H."/>
            <person name="Weber T."/>
            <person name="Wohlleben W."/>
            <person name="Kalinowski J."/>
            <person name="Ruckert C."/>
        </authorList>
    </citation>
    <scope>NUCLEOTIDE SEQUENCE [LARGE SCALE GENOMIC DNA]</scope>
    <source>
        <strain evidence="3">MG417-CF17 (DSM 44213)</strain>
    </source>
</reference>
<dbReference type="InterPro" id="IPR027417">
    <property type="entry name" value="P-loop_NTPase"/>
</dbReference>
<proteinExistence type="predicted"/>
<feature type="transmembrane region" description="Helical" evidence="1">
    <location>
        <begin position="336"/>
        <end position="354"/>
    </location>
</feature>
<dbReference type="EMBL" id="CP008953">
    <property type="protein sequence ID" value="AIG76925.1"/>
    <property type="molecule type" value="Genomic_DNA"/>
</dbReference>
<evidence type="ECO:0000313" key="2">
    <source>
        <dbReference type="EMBL" id="AIG76925.1"/>
    </source>
</evidence>
<dbReference type="STRING" id="208439.AJAP_20320"/>
<gene>
    <name evidence="2" type="ORF">AJAP_20320</name>
</gene>
<feature type="transmembrane region" description="Helical" evidence="1">
    <location>
        <begin position="136"/>
        <end position="155"/>
    </location>
</feature>
<feature type="transmembrane region" description="Helical" evidence="1">
    <location>
        <begin position="388"/>
        <end position="417"/>
    </location>
</feature>
<dbReference type="Proteomes" id="UP000028492">
    <property type="component" value="Chromosome"/>
</dbReference>
<accession>A0A075V2K9</accession>
<evidence type="ECO:0000313" key="3">
    <source>
        <dbReference type="Proteomes" id="UP000028492"/>
    </source>
</evidence>
<dbReference type="AlphaFoldDB" id="A0A075V2K9"/>
<dbReference type="SUPFAM" id="SSF52540">
    <property type="entry name" value="P-loop containing nucleoside triphosphate hydrolases"/>
    <property type="match status" value="1"/>
</dbReference>
<keyword evidence="1" id="KW-0812">Transmembrane</keyword>
<dbReference type="HOGENOM" id="CLU_386190_0_0_11"/>
<protein>
    <recommendedName>
        <fullName evidence="4">KAP NTPase domain-containing protein</fullName>
    </recommendedName>
</protein>
<evidence type="ECO:0000256" key="1">
    <source>
        <dbReference type="SAM" id="Phobius"/>
    </source>
</evidence>
<organism evidence="2 3">
    <name type="scientific">Amycolatopsis japonica</name>
    <dbReference type="NCBI Taxonomy" id="208439"/>
    <lineage>
        <taxon>Bacteria</taxon>
        <taxon>Bacillati</taxon>
        <taxon>Actinomycetota</taxon>
        <taxon>Actinomycetes</taxon>
        <taxon>Pseudonocardiales</taxon>
        <taxon>Pseudonocardiaceae</taxon>
        <taxon>Amycolatopsis</taxon>
        <taxon>Amycolatopsis japonica group</taxon>
    </lineage>
</organism>
<feature type="transmembrane region" description="Helical" evidence="1">
    <location>
        <begin position="103"/>
        <end position="124"/>
    </location>
</feature>